<accession>A0A5C8M3S3</accession>
<evidence type="ECO:0000256" key="4">
    <source>
        <dbReference type="ARBA" id="ARBA00022490"/>
    </source>
</evidence>
<evidence type="ECO:0000256" key="9">
    <source>
        <dbReference type="ARBA" id="ARBA00022842"/>
    </source>
</evidence>
<reference evidence="11 12" key="1">
    <citation type="submission" date="2019-08" db="EMBL/GenBank/DDBJ databases">
        <title>Draft genome analysis of Rheinheimera tangshanensis isolated from the roots of fresh rice plants (Oryza sativa).</title>
        <authorList>
            <person name="Yu Q."/>
            <person name="Qi Y."/>
            <person name="Zhang H."/>
            <person name="Pu J."/>
        </authorList>
    </citation>
    <scope>NUCLEOTIDE SEQUENCE [LARGE SCALE GENOMIC DNA]</scope>
    <source>
        <strain evidence="11 12">JA3-B52</strain>
    </source>
</reference>
<dbReference type="Gene3D" id="3.40.50.300">
    <property type="entry name" value="P-loop containing nucleotide triphosphate hydrolases"/>
    <property type="match status" value="1"/>
</dbReference>
<dbReference type="SUPFAM" id="SSF52540">
    <property type="entry name" value="P-loop containing nucleoside triphosphate hydrolases"/>
    <property type="match status" value="1"/>
</dbReference>
<evidence type="ECO:0000256" key="8">
    <source>
        <dbReference type="ARBA" id="ARBA00022840"/>
    </source>
</evidence>
<evidence type="ECO:0000256" key="7">
    <source>
        <dbReference type="ARBA" id="ARBA00022741"/>
    </source>
</evidence>
<dbReference type="GO" id="GO:0005524">
    <property type="term" value="F:ATP binding"/>
    <property type="evidence" value="ECO:0007669"/>
    <property type="project" value="UniProtKB-KW"/>
</dbReference>
<evidence type="ECO:0000256" key="6">
    <source>
        <dbReference type="ARBA" id="ARBA00022723"/>
    </source>
</evidence>
<dbReference type="Pfam" id="PF02367">
    <property type="entry name" value="TsaE"/>
    <property type="match status" value="1"/>
</dbReference>
<dbReference type="GO" id="GO:0016740">
    <property type="term" value="F:transferase activity"/>
    <property type="evidence" value="ECO:0007669"/>
    <property type="project" value="UniProtKB-KW"/>
</dbReference>
<comment type="caution">
    <text evidence="11">The sequence shown here is derived from an EMBL/GenBank/DDBJ whole genome shotgun (WGS) entry which is preliminary data.</text>
</comment>
<comment type="similarity">
    <text evidence="2">Belongs to the TsaE family.</text>
</comment>
<dbReference type="InterPro" id="IPR003442">
    <property type="entry name" value="T6A_TsaE"/>
</dbReference>
<keyword evidence="9" id="KW-0460">Magnesium</keyword>
<keyword evidence="6" id="KW-0479">Metal-binding</keyword>
<comment type="subcellular location">
    <subcellularLocation>
        <location evidence="1">Cytoplasm</location>
    </subcellularLocation>
</comment>
<dbReference type="AlphaFoldDB" id="A0A5C8M3S3"/>
<evidence type="ECO:0000313" key="12">
    <source>
        <dbReference type="Proteomes" id="UP000321814"/>
    </source>
</evidence>
<evidence type="ECO:0000256" key="10">
    <source>
        <dbReference type="ARBA" id="ARBA00032441"/>
    </source>
</evidence>
<dbReference type="PANTHER" id="PTHR33540:SF2">
    <property type="entry name" value="TRNA THREONYLCARBAMOYLADENOSINE BIOSYNTHESIS PROTEIN TSAE"/>
    <property type="match status" value="1"/>
</dbReference>
<dbReference type="NCBIfam" id="TIGR00150">
    <property type="entry name" value="T6A_YjeE"/>
    <property type="match status" value="1"/>
</dbReference>
<dbReference type="Proteomes" id="UP000321814">
    <property type="component" value="Unassembled WGS sequence"/>
</dbReference>
<evidence type="ECO:0000256" key="1">
    <source>
        <dbReference type="ARBA" id="ARBA00004496"/>
    </source>
</evidence>
<evidence type="ECO:0000256" key="5">
    <source>
        <dbReference type="ARBA" id="ARBA00022694"/>
    </source>
</evidence>
<organism evidence="11 12">
    <name type="scientific">Rheinheimera tangshanensis</name>
    <dbReference type="NCBI Taxonomy" id="400153"/>
    <lineage>
        <taxon>Bacteria</taxon>
        <taxon>Pseudomonadati</taxon>
        <taxon>Pseudomonadota</taxon>
        <taxon>Gammaproteobacteria</taxon>
        <taxon>Chromatiales</taxon>
        <taxon>Chromatiaceae</taxon>
        <taxon>Rheinheimera</taxon>
    </lineage>
</organism>
<dbReference type="OrthoDB" id="9800307at2"/>
<keyword evidence="12" id="KW-1185">Reference proteome</keyword>
<keyword evidence="7" id="KW-0547">Nucleotide-binding</keyword>
<sequence length="161" mass="18134">MTAQSYIFHLADEAATLALAALFAPHLRHGAVVYLQGDLGAGKTTFSRGLLQAMGHHGNVKSPTYTLVEPYTIAEQQVFHFDLYRLRDPEELEFMGIRDYFSKGNLCLIEWPERGYGLLADADLDLQLQIDQNQRQLCVTANQPDAVLWLNAIKLAWEQAQ</sequence>
<evidence type="ECO:0000256" key="3">
    <source>
        <dbReference type="ARBA" id="ARBA00019010"/>
    </source>
</evidence>
<dbReference type="InterPro" id="IPR027417">
    <property type="entry name" value="P-loop_NTPase"/>
</dbReference>
<dbReference type="GO" id="GO:0005737">
    <property type="term" value="C:cytoplasm"/>
    <property type="evidence" value="ECO:0007669"/>
    <property type="project" value="UniProtKB-SubCell"/>
</dbReference>
<dbReference type="RefSeq" id="WP_147902991.1">
    <property type="nucleotide sequence ID" value="NZ_BAAAGC010000002.1"/>
</dbReference>
<dbReference type="GO" id="GO:0002949">
    <property type="term" value="P:tRNA threonylcarbamoyladenosine modification"/>
    <property type="evidence" value="ECO:0007669"/>
    <property type="project" value="InterPro"/>
</dbReference>
<proteinExistence type="inferred from homology"/>
<evidence type="ECO:0000313" key="11">
    <source>
        <dbReference type="EMBL" id="TXK83105.1"/>
    </source>
</evidence>
<dbReference type="GO" id="GO:0046872">
    <property type="term" value="F:metal ion binding"/>
    <property type="evidence" value="ECO:0007669"/>
    <property type="project" value="UniProtKB-KW"/>
</dbReference>
<keyword evidence="5" id="KW-0819">tRNA processing</keyword>
<evidence type="ECO:0000256" key="2">
    <source>
        <dbReference type="ARBA" id="ARBA00007599"/>
    </source>
</evidence>
<keyword evidence="8" id="KW-0067">ATP-binding</keyword>
<gene>
    <name evidence="11" type="primary">tsaE</name>
    <name evidence="11" type="ORF">FU839_02175</name>
</gene>
<dbReference type="FunFam" id="3.40.50.300:FF:000406">
    <property type="entry name" value="tRNA (N6-adenosine(37)-N6)-threonylcarbamoyltransferase complex ATPase TsaE"/>
    <property type="match status" value="1"/>
</dbReference>
<keyword evidence="11" id="KW-0808">Transferase</keyword>
<name>A0A5C8M3S3_9GAMM</name>
<dbReference type="EMBL" id="VRLR01000001">
    <property type="protein sequence ID" value="TXK83105.1"/>
    <property type="molecule type" value="Genomic_DNA"/>
</dbReference>
<keyword evidence="4" id="KW-0963">Cytoplasm</keyword>
<protein>
    <recommendedName>
        <fullName evidence="3">tRNA threonylcarbamoyladenosine biosynthesis protein TsaE</fullName>
    </recommendedName>
    <alternativeName>
        <fullName evidence="10">t(6)A37 threonylcarbamoyladenosine biosynthesis protein TsaE</fullName>
    </alternativeName>
</protein>
<dbReference type="PANTHER" id="PTHR33540">
    <property type="entry name" value="TRNA THREONYLCARBAMOYLADENOSINE BIOSYNTHESIS PROTEIN TSAE"/>
    <property type="match status" value="1"/>
</dbReference>